<dbReference type="InterPro" id="IPR036322">
    <property type="entry name" value="WD40_repeat_dom_sf"/>
</dbReference>
<dbReference type="GO" id="GO:0006364">
    <property type="term" value="P:rRNA processing"/>
    <property type="evidence" value="ECO:0007669"/>
    <property type="project" value="InterPro"/>
</dbReference>
<evidence type="ECO:0000256" key="1">
    <source>
        <dbReference type="ARBA" id="ARBA00022574"/>
    </source>
</evidence>
<evidence type="ECO:0000259" key="6">
    <source>
        <dbReference type="Pfam" id="PF25171"/>
    </source>
</evidence>
<dbReference type="Pfam" id="PF04192">
    <property type="entry name" value="Utp21"/>
    <property type="match status" value="2"/>
</dbReference>
<protein>
    <submittedName>
        <fullName evidence="7">Uncharacterized protein</fullName>
    </submittedName>
</protein>
<reference evidence="7 8" key="1">
    <citation type="journal article" date="2024" name="Nat. Commun.">
        <title>Phylogenomics reveals the evolutionary origins of lichenization in chlorophyte algae.</title>
        <authorList>
            <person name="Puginier C."/>
            <person name="Libourel C."/>
            <person name="Otte J."/>
            <person name="Skaloud P."/>
            <person name="Haon M."/>
            <person name="Grisel S."/>
            <person name="Petersen M."/>
            <person name="Berrin J.G."/>
            <person name="Delaux P.M."/>
            <person name="Dal Grande F."/>
            <person name="Keller J."/>
        </authorList>
    </citation>
    <scope>NUCLEOTIDE SEQUENCE [LARGE SCALE GENOMIC DNA]</scope>
    <source>
        <strain evidence="7 8">SAG 2036</strain>
    </source>
</reference>
<dbReference type="PROSITE" id="PS50082">
    <property type="entry name" value="WD_REPEATS_2"/>
    <property type="match status" value="3"/>
</dbReference>
<dbReference type="InterPro" id="IPR019775">
    <property type="entry name" value="WD40_repeat_CS"/>
</dbReference>
<keyword evidence="2" id="KW-0677">Repeat</keyword>
<evidence type="ECO:0000313" key="8">
    <source>
        <dbReference type="Proteomes" id="UP001465755"/>
    </source>
</evidence>
<proteinExistence type="predicted"/>
<feature type="domain" description="WDR36/Utp21 C-terminal" evidence="5">
    <location>
        <begin position="734"/>
        <end position="794"/>
    </location>
</feature>
<name>A0AAW1NM37_9CHLO</name>
<dbReference type="PROSITE" id="PS50294">
    <property type="entry name" value="WD_REPEATS_REGION"/>
    <property type="match status" value="1"/>
</dbReference>
<dbReference type="InterPro" id="IPR007319">
    <property type="entry name" value="WDR36/Utp21_C"/>
</dbReference>
<dbReference type="GO" id="GO:0034388">
    <property type="term" value="C:Pwp2p-containing subcomplex of 90S preribosome"/>
    <property type="evidence" value="ECO:0007669"/>
    <property type="project" value="TreeGrafter"/>
</dbReference>
<dbReference type="Gene3D" id="2.130.10.10">
    <property type="entry name" value="YVTN repeat-like/Quinoprotein amine dehydrogenase"/>
    <property type="match status" value="2"/>
</dbReference>
<dbReference type="InterPro" id="IPR059157">
    <property type="entry name" value="WDR36-Utp21_N"/>
</dbReference>
<evidence type="ECO:0000313" key="7">
    <source>
        <dbReference type="EMBL" id="KAK9786275.1"/>
    </source>
</evidence>
<accession>A0AAW1NM37</accession>
<feature type="region of interest" description="Disordered" evidence="4">
    <location>
        <begin position="669"/>
        <end position="728"/>
    </location>
</feature>
<evidence type="ECO:0000259" key="5">
    <source>
        <dbReference type="Pfam" id="PF04192"/>
    </source>
</evidence>
<comment type="caution">
    <text evidence="7">The sequence shown here is derived from an EMBL/GenBank/DDBJ whole genome shotgun (WGS) entry which is preliminary data.</text>
</comment>
<dbReference type="Pfam" id="PF25171">
    <property type="entry name" value="Beta-prop_WDR36-Utp21_1st"/>
    <property type="match status" value="1"/>
</dbReference>
<feature type="repeat" description="WD" evidence="3">
    <location>
        <begin position="607"/>
        <end position="648"/>
    </location>
</feature>
<feature type="domain" description="WDR36/Utp21 N-terminal" evidence="6">
    <location>
        <begin position="32"/>
        <end position="321"/>
    </location>
</feature>
<dbReference type="SMART" id="SM00320">
    <property type="entry name" value="WD40"/>
    <property type="match status" value="10"/>
</dbReference>
<dbReference type="Proteomes" id="UP001465755">
    <property type="component" value="Unassembled WGS sequence"/>
</dbReference>
<sequence>MPSPLFLPFRALGYITDDVPFAVQRRGRETFVTVSVGKTWQVYNCSKLRLALVGPQLPHQISALASKGDLTFAAVGAEVVACQRVHRIGTYCGHTSAIIQLLCLGNILLSLGADQKVCVWRIGQYNEPEAVLELGSAFGATCMTHPDTYLDKVVVAGTKGQLQLWNFSTSRKLYDFALADAAVSHIASSPALDVVAVGLADGRVMLHNLKFDEHVAAFANAAGVGVETASLLKDSGMQGGRGRAKHGSCTAVSFSTGPGIPMMAAGGASGAITVWNLEARKLHTIIRDAHAAPLTALHFFPGEPRLMSAGADNTLKQWVFDSADNSARLLRFRGGHAAPPTIVQHYGSDGSRLLSAGHDRAFRLFSVIQDQQSRELSQHHVTRRAKRARLDPSELKLPQLTVLDACQARERDWCNVVTAHEGDSAAYTWRLQHYTLGQHVLRPPQGPDAPAAPPMSSAGAGAPVTAVAMSHCGNFALVGSVAGRLDRYNIQSGLHRGSYCRDAVDPAVQPTEPQTNTMTHLERERAHVGAVTGIAVDGANSTMVSVGLDAALLIWDFKSRKLAHQLRLPAAASRLAHHPGTGMVAVGCDDLGLYMYDAAAARLVRRFRGHTDRITGLCISEDGAWLLSGSMDGTLRVHDIPSGRVLQVLRMGPAITGISLAPDAIREDPAQEAEQELDDSQPLTPNLDDIGVDSSFYATSDDSGDEGPSRRSHTDQQAGGLQETVHPLRADPMAPKLVTMSLLPAQQWQSLLHLEEIKERNKPKEPPKQPPSAPFFLPTIPSHFGQPQFTQEAAPTSSNDHPPTASTPEALLSLLAGLSPLEVDKELRSLQATPGTDEEEELQQETDDIALLLQFMAAALEAGQSFDLIQGLLALTLQLHGPLIQGQARLLACAEALKATLQQVWGERLDPLLQSTRCMIGFLAGTVG</sequence>
<evidence type="ECO:0000256" key="4">
    <source>
        <dbReference type="SAM" id="MobiDB-lite"/>
    </source>
</evidence>
<dbReference type="InterPro" id="IPR001680">
    <property type="entry name" value="WD40_rpt"/>
</dbReference>
<feature type="repeat" description="WD" evidence="3">
    <location>
        <begin position="524"/>
        <end position="565"/>
    </location>
</feature>
<dbReference type="PANTHER" id="PTHR22840:SF12">
    <property type="entry name" value="WD REPEAT-CONTAINING PROTEIN 36"/>
    <property type="match status" value="1"/>
</dbReference>
<dbReference type="SUPFAM" id="SSF50978">
    <property type="entry name" value="WD40 repeat-like"/>
    <property type="match status" value="1"/>
</dbReference>
<dbReference type="InterPro" id="IPR011047">
    <property type="entry name" value="Quinoprotein_ADH-like_sf"/>
</dbReference>
<dbReference type="Pfam" id="PF25168">
    <property type="entry name" value="Beta-prop_WDR36-Utp21_2nd"/>
    <property type="match status" value="1"/>
</dbReference>
<keyword evidence="8" id="KW-1185">Reference proteome</keyword>
<dbReference type="AlphaFoldDB" id="A0AAW1NM37"/>
<dbReference type="InterPro" id="IPR015943">
    <property type="entry name" value="WD40/YVTN_repeat-like_dom_sf"/>
</dbReference>
<evidence type="ECO:0000256" key="3">
    <source>
        <dbReference type="PROSITE-ProRule" id="PRU00221"/>
    </source>
</evidence>
<gene>
    <name evidence="7" type="ORF">WJX73_004830</name>
</gene>
<keyword evidence="1 3" id="KW-0853">WD repeat</keyword>
<dbReference type="GO" id="GO:0032040">
    <property type="term" value="C:small-subunit processome"/>
    <property type="evidence" value="ECO:0007669"/>
    <property type="project" value="InterPro"/>
</dbReference>
<feature type="compositionally biased region" description="Polar residues" evidence="4">
    <location>
        <begin position="785"/>
        <end position="807"/>
    </location>
</feature>
<organism evidence="7 8">
    <name type="scientific">Symbiochloris irregularis</name>
    <dbReference type="NCBI Taxonomy" id="706552"/>
    <lineage>
        <taxon>Eukaryota</taxon>
        <taxon>Viridiplantae</taxon>
        <taxon>Chlorophyta</taxon>
        <taxon>core chlorophytes</taxon>
        <taxon>Trebouxiophyceae</taxon>
        <taxon>Trebouxiales</taxon>
        <taxon>Trebouxiaceae</taxon>
        <taxon>Symbiochloris</taxon>
    </lineage>
</organism>
<dbReference type="SUPFAM" id="SSF50998">
    <property type="entry name" value="Quinoprotein alcohol dehydrogenase-like"/>
    <property type="match status" value="1"/>
</dbReference>
<dbReference type="EMBL" id="JALJOQ010000277">
    <property type="protein sequence ID" value="KAK9786275.1"/>
    <property type="molecule type" value="Genomic_DNA"/>
</dbReference>
<evidence type="ECO:0000256" key="2">
    <source>
        <dbReference type="ARBA" id="ARBA00022737"/>
    </source>
</evidence>
<dbReference type="PANTHER" id="PTHR22840">
    <property type="entry name" value="WD REPEAT-CONTAINING PROTEIN 36"/>
    <property type="match status" value="1"/>
</dbReference>
<feature type="repeat" description="WD" evidence="3">
    <location>
        <begin position="287"/>
        <end position="328"/>
    </location>
</feature>
<feature type="region of interest" description="Disordered" evidence="4">
    <location>
        <begin position="782"/>
        <end position="807"/>
    </location>
</feature>
<feature type="domain" description="WDR36/Utp21 C-terminal" evidence="5">
    <location>
        <begin position="809"/>
        <end position="923"/>
    </location>
</feature>
<dbReference type="PROSITE" id="PS00678">
    <property type="entry name" value="WD_REPEATS_1"/>
    <property type="match status" value="1"/>
</dbReference>
<feature type="compositionally biased region" description="Acidic residues" evidence="4">
    <location>
        <begin position="670"/>
        <end position="679"/>
    </location>
</feature>